<feature type="transmembrane region" description="Helical" evidence="8">
    <location>
        <begin position="403"/>
        <end position="424"/>
    </location>
</feature>
<evidence type="ECO:0000259" key="9">
    <source>
        <dbReference type="PROSITE" id="PS50011"/>
    </source>
</evidence>
<evidence type="ECO:0000256" key="4">
    <source>
        <dbReference type="ARBA" id="ARBA00022741"/>
    </source>
</evidence>
<feature type="transmembrane region" description="Helical" evidence="8">
    <location>
        <begin position="371"/>
        <end position="396"/>
    </location>
</feature>
<keyword evidence="6 7" id="KW-0067">ATP-binding</keyword>
<dbReference type="InterPro" id="IPR008271">
    <property type="entry name" value="Ser/Thr_kinase_AS"/>
</dbReference>
<reference evidence="10 11" key="1">
    <citation type="submission" date="2020-08" db="EMBL/GenBank/DDBJ databases">
        <title>Sequencing the genomes of 1000 actinobacteria strains.</title>
        <authorList>
            <person name="Klenk H.-P."/>
        </authorList>
    </citation>
    <scope>NUCLEOTIDE SEQUENCE [LARGE SCALE GENOMIC DNA]</scope>
    <source>
        <strain evidence="10 11">DSM 45584</strain>
    </source>
</reference>
<dbReference type="Gene3D" id="3.30.200.20">
    <property type="entry name" value="Phosphorylase Kinase, domain 1"/>
    <property type="match status" value="1"/>
</dbReference>
<dbReference type="InterPro" id="IPR017441">
    <property type="entry name" value="Protein_kinase_ATP_BS"/>
</dbReference>
<protein>
    <recommendedName>
        <fullName evidence="1">non-specific serine/threonine protein kinase</fullName>
        <ecNumber evidence="1">2.7.11.1</ecNumber>
    </recommendedName>
</protein>
<dbReference type="Gene3D" id="1.10.510.10">
    <property type="entry name" value="Transferase(Phosphotransferase) domain 1"/>
    <property type="match status" value="1"/>
</dbReference>
<feature type="transmembrane region" description="Helical" evidence="8">
    <location>
        <begin position="286"/>
        <end position="306"/>
    </location>
</feature>
<evidence type="ECO:0000313" key="10">
    <source>
        <dbReference type="EMBL" id="MBB5156669.1"/>
    </source>
</evidence>
<dbReference type="PANTHER" id="PTHR43289">
    <property type="entry name" value="MITOGEN-ACTIVATED PROTEIN KINASE KINASE KINASE 20-RELATED"/>
    <property type="match status" value="1"/>
</dbReference>
<sequence>MGEEHLLAGRFALETVLGRGGMGTVWRARDDLLDRPVAVKEIHLPPGADHPELRARVLREARLAGKLNHPSAVTVFDAIEANDRIYIVMELVEATTLQELVESDGPMPTARTAEIGLRVLDVLAAAHRLGIVHRDVKPSNIMVAADGSVKLTDFGIARLDDGSTATASSIMVGSPAYMAPEHVRGRAVSASDLWALGVTLYFAVEGTSPYLRDTAGDSLAAVLSEEPPAPVRAGEALARLLGGLMAKQVADRPSIDSIRAQLSSITSDLGSQKTVKLGRSRQRDPWLIVAGVICLSSCLGFALQLFDVKQKLLPGVFTLSNITEAAFLPTRVPGLSVAETGLRNTDLVGVASWATDVPRAGYSGMFADGGLGLAGVIVLGLLAALAVVLPVAGLLLFSRRHQVAVAAVLAGSVPFWLWSAGFFFVGLTRPADERLYLAHLLFWGPPVAASMLALIRVPRRVARLSSRQRVLAITTGISGIGCVALSVFTHGWPSLAVALLFVPGFAISLFAIVATPRAVGIRILGAWTVALAIRAAVDLAVLFDFAEYDFVDDQARAAEAVPAEFVTSVVLTCIVVLVGAALTIMRAVRERPQSWTGPR</sequence>
<dbReference type="GO" id="GO:0005524">
    <property type="term" value="F:ATP binding"/>
    <property type="evidence" value="ECO:0007669"/>
    <property type="project" value="UniProtKB-UniRule"/>
</dbReference>
<keyword evidence="5" id="KW-0418">Kinase</keyword>
<name>A0A840QDM9_9PSEU</name>
<dbReference type="InterPro" id="IPR000719">
    <property type="entry name" value="Prot_kinase_dom"/>
</dbReference>
<dbReference type="PROSITE" id="PS00108">
    <property type="entry name" value="PROTEIN_KINASE_ST"/>
    <property type="match status" value="1"/>
</dbReference>
<dbReference type="RefSeq" id="WP_184727761.1">
    <property type="nucleotide sequence ID" value="NZ_JACHIW010000001.1"/>
</dbReference>
<keyword evidence="3" id="KW-0808">Transferase</keyword>
<keyword evidence="4 7" id="KW-0547">Nucleotide-binding</keyword>
<feature type="transmembrane region" description="Helical" evidence="8">
    <location>
        <begin position="495"/>
        <end position="514"/>
    </location>
</feature>
<comment type="caution">
    <text evidence="10">The sequence shown here is derived from an EMBL/GenBank/DDBJ whole genome shotgun (WGS) entry which is preliminary data.</text>
</comment>
<organism evidence="10 11">
    <name type="scientific">Saccharopolyspora phatthalungensis</name>
    <dbReference type="NCBI Taxonomy" id="664693"/>
    <lineage>
        <taxon>Bacteria</taxon>
        <taxon>Bacillati</taxon>
        <taxon>Actinomycetota</taxon>
        <taxon>Actinomycetes</taxon>
        <taxon>Pseudonocardiales</taxon>
        <taxon>Pseudonocardiaceae</taxon>
        <taxon>Saccharopolyspora</taxon>
    </lineage>
</organism>
<evidence type="ECO:0000313" key="11">
    <source>
        <dbReference type="Proteomes" id="UP000584374"/>
    </source>
</evidence>
<evidence type="ECO:0000256" key="6">
    <source>
        <dbReference type="ARBA" id="ARBA00022840"/>
    </source>
</evidence>
<evidence type="ECO:0000256" key="2">
    <source>
        <dbReference type="ARBA" id="ARBA00022527"/>
    </source>
</evidence>
<evidence type="ECO:0000256" key="8">
    <source>
        <dbReference type="SAM" id="Phobius"/>
    </source>
</evidence>
<dbReference type="GO" id="GO:0004674">
    <property type="term" value="F:protein serine/threonine kinase activity"/>
    <property type="evidence" value="ECO:0007669"/>
    <property type="project" value="UniProtKB-KW"/>
</dbReference>
<evidence type="ECO:0000256" key="7">
    <source>
        <dbReference type="PROSITE-ProRule" id="PRU10141"/>
    </source>
</evidence>
<dbReference type="EMBL" id="JACHIW010000001">
    <property type="protein sequence ID" value="MBB5156669.1"/>
    <property type="molecule type" value="Genomic_DNA"/>
</dbReference>
<accession>A0A840QDM9</accession>
<keyword evidence="2" id="KW-0723">Serine/threonine-protein kinase</keyword>
<evidence type="ECO:0000256" key="1">
    <source>
        <dbReference type="ARBA" id="ARBA00012513"/>
    </source>
</evidence>
<dbReference type="Pfam" id="PF00069">
    <property type="entry name" value="Pkinase"/>
    <property type="match status" value="1"/>
</dbReference>
<feature type="domain" description="Protein kinase" evidence="9">
    <location>
        <begin position="11"/>
        <end position="287"/>
    </location>
</feature>
<keyword evidence="8" id="KW-1133">Transmembrane helix</keyword>
<dbReference type="PROSITE" id="PS50011">
    <property type="entry name" value="PROTEIN_KINASE_DOM"/>
    <property type="match status" value="1"/>
</dbReference>
<dbReference type="SMART" id="SM00220">
    <property type="entry name" value="S_TKc"/>
    <property type="match status" value="1"/>
</dbReference>
<keyword evidence="8" id="KW-0812">Transmembrane</keyword>
<dbReference type="InterPro" id="IPR011009">
    <property type="entry name" value="Kinase-like_dom_sf"/>
</dbReference>
<dbReference type="AlphaFoldDB" id="A0A840QDM9"/>
<gene>
    <name evidence="10" type="ORF">BJ970_004203</name>
</gene>
<feature type="transmembrane region" description="Helical" evidence="8">
    <location>
        <begin position="436"/>
        <end position="458"/>
    </location>
</feature>
<evidence type="ECO:0000256" key="5">
    <source>
        <dbReference type="ARBA" id="ARBA00022777"/>
    </source>
</evidence>
<proteinExistence type="predicted"/>
<feature type="binding site" evidence="7">
    <location>
        <position position="40"/>
    </location>
    <ligand>
        <name>ATP</name>
        <dbReference type="ChEBI" id="CHEBI:30616"/>
    </ligand>
</feature>
<dbReference type="EC" id="2.7.11.1" evidence="1"/>
<dbReference type="CDD" id="cd14014">
    <property type="entry name" value="STKc_PknB_like"/>
    <property type="match status" value="1"/>
</dbReference>
<dbReference type="SUPFAM" id="SSF56112">
    <property type="entry name" value="Protein kinase-like (PK-like)"/>
    <property type="match status" value="1"/>
</dbReference>
<feature type="transmembrane region" description="Helical" evidence="8">
    <location>
        <begin position="526"/>
        <end position="545"/>
    </location>
</feature>
<keyword evidence="8" id="KW-0472">Membrane</keyword>
<keyword evidence="11" id="KW-1185">Reference proteome</keyword>
<dbReference type="Proteomes" id="UP000584374">
    <property type="component" value="Unassembled WGS sequence"/>
</dbReference>
<feature type="transmembrane region" description="Helical" evidence="8">
    <location>
        <begin position="565"/>
        <end position="585"/>
    </location>
</feature>
<dbReference type="PROSITE" id="PS00107">
    <property type="entry name" value="PROTEIN_KINASE_ATP"/>
    <property type="match status" value="1"/>
</dbReference>
<feature type="transmembrane region" description="Helical" evidence="8">
    <location>
        <begin position="470"/>
        <end position="489"/>
    </location>
</feature>
<evidence type="ECO:0000256" key="3">
    <source>
        <dbReference type="ARBA" id="ARBA00022679"/>
    </source>
</evidence>
<dbReference type="PANTHER" id="PTHR43289:SF6">
    <property type="entry name" value="SERINE_THREONINE-PROTEIN KINASE NEKL-3"/>
    <property type="match status" value="1"/>
</dbReference>